<proteinExistence type="predicted"/>
<keyword evidence="1" id="KW-0812">Transmembrane</keyword>
<accession>A0ABS4JPF9</accession>
<dbReference type="RefSeq" id="WP_209465574.1">
    <property type="nucleotide sequence ID" value="NZ_JAGGLG010000004.1"/>
</dbReference>
<sequence length="40" mass="4317">MPQTGLLPGSIAMLIFGAVLLWGGLAFFITTAMRAEKKKH</sequence>
<evidence type="ECO:0000313" key="3">
    <source>
        <dbReference type="Proteomes" id="UP001519289"/>
    </source>
</evidence>
<evidence type="ECO:0008006" key="4">
    <source>
        <dbReference type="Google" id="ProtNLM"/>
    </source>
</evidence>
<evidence type="ECO:0000313" key="2">
    <source>
        <dbReference type="EMBL" id="MBP2017432.1"/>
    </source>
</evidence>
<keyword evidence="1" id="KW-0472">Membrane</keyword>
<gene>
    <name evidence="2" type="ORF">J2Z79_000815</name>
</gene>
<feature type="transmembrane region" description="Helical" evidence="1">
    <location>
        <begin position="6"/>
        <end position="29"/>
    </location>
</feature>
<comment type="caution">
    <text evidence="2">The sequence shown here is derived from an EMBL/GenBank/DDBJ whole genome shotgun (WGS) entry which is preliminary data.</text>
</comment>
<protein>
    <recommendedName>
        <fullName evidence="4">MetS family NSS transporter small subunit</fullName>
    </recommendedName>
</protein>
<dbReference type="Proteomes" id="UP001519289">
    <property type="component" value="Unassembled WGS sequence"/>
</dbReference>
<evidence type="ECO:0000256" key="1">
    <source>
        <dbReference type="SAM" id="Phobius"/>
    </source>
</evidence>
<keyword evidence="1" id="KW-1133">Transmembrane helix</keyword>
<name>A0ABS4JPF9_9FIRM</name>
<dbReference type="EMBL" id="JAGGLG010000004">
    <property type="protein sequence ID" value="MBP2017432.1"/>
    <property type="molecule type" value="Genomic_DNA"/>
</dbReference>
<dbReference type="NCBIfam" id="NF033493">
    <property type="entry name" value="MetS_like_NSS"/>
    <property type="match status" value="1"/>
</dbReference>
<reference evidence="2 3" key="1">
    <citation type="submission" date="2021-03" db="EMBL/GenBank/DDBJ databases">
        <title>Genomic Encyclopedia of Type Strains, Phase IV (KMG-IV): sequencing the most valuable type-strain genomes for metagenomic binning, comparative biology and taxonomic classification.</title>
        <authorList>
            <person name="Goeker M."/>
        </authorList>
    </citation>
    <scope>NUCLEOTIDE SEQUENCE [LARGE SCALE GENOMIC DNA]</scope>
    <source>
        <strain evidence="2 3">DSM 27138</strain>
    </source>
</reference>
<organism evidence="2 3">
    <name type="scientific">Symbiobacterium terraclitae</name>
    <dbReference type="NCBI Taxonomy" id="557451"/>
    <lineage>
        <taxon>Bacteria</taxon>
        <taxon>Bacillati</taxon>
        <taxon>Bacillota</taxon>
        <taxon>Clostridia</taxon>
        <taxon>Eubacteriales</taxon>
        <taxon>Symbiobacteriaceae</taxon>
        <taxon>Symbiobacterium</taxon>
    </lineage>
</organism>
<keyword evidence="3" id="KW-1185">Reference proteome</keyword>